<accession>A0A0A8H1D2</accession>
<keyword evidence="3 5" id="KW-0540">Nuclease</keyword>
<dbReference type="InterPro" id="IPR037027">
    <property type="entry name" value="YqgF/RNaseH-like_dom_sf"/>
</dbReference>
<dbReference type="InterPro" id="IPR012337">
    <property type="entry name" value="RNaseH-like_sf"/>
</dbReference>
<organism evidence="7 8">
    <name type="scientific">Campylobacter insulaenigrae NCTC 12927</name>
    <dbReference type="NCBI Taxonomy" id="1031564"/>
    <lineage>
        <taxon>Bacteria</taxon>
        <taxon>Pseudomonadati</taxon>
        <taxon>Campylobacterota</taxon>
        <taxon>Epsilonproteobacteria</taxon>
        <taxon>Campylobacterales</taxon>
        <taxon>Campylobacteraceae</taxon>
        <taxon>Campylobacter</taxon>
    </lineage>
</organism>
<name>A0A0A8H1D2_9BACT</name>
<dbReference type="HOGENOM" id="CLU_098240_2_2_7"/>
<gene>
    <name evidence="7" type="ORF">CINS_0913</name>
</gene>
<comment type="function">
    <text evidence="5">Could be a nuclease involved in processing of the 5'-end of pre-16S rRNA.</text>
</comment>
<dbReference type="PANTHER" id="PTHR33317">
    <property type="entry name" value="POLYNUCLEOTIDYL TRANSFERASE, RIBONUCLEASE H-LIKE SUPERFAMILY PROTEIN"/>
    <property type="match status" value="1"/>
</dbReference>
<evidence type="ECO:0000313" key="7">
    <source>
        <dbReference type="EMBL" id="AJC87876.1"/>
    </source>
</evidence>
<dbReference type="KEGG" id="cis:CINS_0913"/>
<reference evidence="7 8" key="1">
    <citation type="journal article" date="2014" name="Genome Biol. Evol.">
        <title>Comparative Genomics of the Campylobacter lari Group.</title>
        <authorList>
            <person name="Miller W.G."/>
            <person name="Yee E."/>
            <person name="Chapman M.H."/>
            <person name="Smith T.P."/>
            <person name="Bono J.L."/>
            <person name="Huynh S."/>
            <person name="Parker C.T."/>
            <person name="Vandamme P."/>
            <person name="Luong K."/>
            <person name="Korlach J."/>
        </authorList>
    </citation>
    <scope>NUCLEOTIDE SEQUENCE [LARGE SCALE GENOMIC DNA]</scope>
    <source>
        <strain evidence="7 8">NCTC 12927</strain>
    </source>
</reference>
<dbReference type="Proteomes" id="UP000031163">
    <property type="component" value="Chromosome"/>
</dbReference>
<evidence type="ECO:0000256" key="2">
    <source>
        <dbReference type="ARBA" id="ARBA00022517"/>
    </source>
</evidence>
<dbReference type="STRING" id="1031564.CINS_0913"/>
<evidence type="ECO:0000259" key="6">
    <source>
        <dbReference type="SMART" id="SM00732"/>
    </source>
</evidence>
<dbReference type="GO" id="GO:0016788">
    <property type="term" value="F:hydrolase activity, acting on ester bonds"/>
    <property type="evidence" value="ECO:0007669"/>
    <property type="project" value="UniProtKB-UniRule"/>
</dbReference>
<evidence type="ECO:0000256" key="4">
    <source>
        <dbReference type="ARBA" id="ARBA00022801"/>
    </source>
</evidence>
<dbReference type="AlphaFoldDB" id="A0A0A8H1D2"/>
<dbReference type="RefSeq" id="WP_039650242.1">
    <property type="nucleotide sequence ID" value="NZ_CP007770.1"/>
</dbReference>
<evidence type="ECO:0000256" key="5">
    <source>
        <dbReference type="HAMAP-Rule" id="MF_00651"/>
    </source>
</evidence>
<keyword evidence="1 5" id="KW-0963">Cytoplasm</keyword>
<proteinExistence type="inferred from homology"/>
<dbReference type="NCBIfam" id="TIGR00250">
    <property type="entry name" value="RNAse_H_YqgF"/>
    <property type="match status" value="1"/>
</dbReference>
<dbReference type="Pfam" id="PF03652">
    <property type="entry name" value="RuvX"/>
    <property type="match status" value="1"/>
</dbReference>
<keyword evidence="4 5" id="KW-0378">Hydrolase</keyword>
<dbReference type="PANTHER" id="PTHR33317:SF4">
    <property type="entry name" value="POLYNUCLEOTIDYL TRANSFERASE, RIBONUCLEASE H-LIKE SUPERFAMILY PROTEIN"/>
    <property type="match status" value="1"/>
</dbReference>
<evidence type="ECO:0000313" key="8">
    <source>
        <dbReference type="Proteomes" id="UP000031163"/>
    </source>
</evidence>
<dbReference type="HAMAP" id="MF_00651">
    <property type="entry name" value="Nuclease_YqgF"/>
    <property type="match status" value="1"/>
</dbReference>
<feature type="domain" description="YqgF/RNase H-like" evidence="6">
    <location>
        <begin position="1"/>
        <end position="97"/>
    </location>
</feature>
<sequence length="128" mass="14355">MKILALDVGLKRIGIAICFDKKIVTPLNAIIRQNRNQAAREVGKILKEYNIDTLIVGIPKGGSCEEEMQKRIHHFVSLLNFDKEIIFTDESFSSKEAMGLGIANLKKKDGKLDSLSAYLILKNYYGIV</sequence>
<comment type="subcellular location">
    <subcellularLocation>
        <location evidence="5">Cytoplasm</location>
    </subcellularLocation>
</comment>
<dbReference type="InterPro" id="IPR005227">
    <property type="entry name" value="YqgF"/>
</dbReference>
<dbReference type="CDD" id="cd16964">
    <property type="entry name" value="YqgF"/>
    <property type="match status" value="1"/>
</dbReference>
<dbReference type="EC" id="3.1.-.-" evidence="5"/>
<protein>
    <recommendedName>
        <fullName evidence="5">Putative pre-16S rRNA nuclease</fullName>
        <ecNumber evidence="5">3.1.-.-</ecNumber>
    </recommendedName>
</protein>
<dbReference type="EMBL" id="CP007770">
    <property type="protein sequence ID" value="AJC87876.1"/>
    <property type="molecule type" value="Genomic_DNA"/>
</dbReference>
<dbReference type="InterPro" id="IPR006641">
    <property type="entry name" value="YqgF/RNaseH-like_dom"/>
</dbReference>
<dbReference type="GO" id="GO:0005829">
    <property type="term" value="C:cytosol"/>
    <property type="evidence" value="ECO:0007669"/>
    <property type="project" value="TreeGrafter"/>
</dbReference>
<dbReference type="NCBIfam" id="NF001026">
    <property type="entry name" value="PRK00109.2-2"/>
    <property type="match status" value="1"/>
</dbReference>
<keyword evidence="2 5" id="KW-0690">Ribosome biogenesis</keyword>
<evidence type="ECO:0000256" key="3">
    <source>
        <dbReference type="ARBA" id="ARBA00022722"/>
    </source>
</evidence>
<comment type="similarity">
    <text evidence="5">Belongs to the YqgF HJR family.</text>
</comment>
<dbReference type="GO" id="GO:0000967">
    <property type="term" value="P:rRNA 5'-end processing"/>
    <property type="evidence" value="ECO:0007669"/>
    <property type="project" value="UniProtKB-UniRule"/>
</dbReference>
<evidence type="ECO:0000256" key="1">
    <source>
        <dbReference type="ARBA" id="ARBA00022490"/>
    </source>
</evidence>
<dbReference type="Gene3D" id="3.30.420.140">
    <property type="entry name" value="YqgF/RNase H-like domain"/>
    <property type="match status" value="1"/>
</dbReference>
<dbReference type="GO" id="GO:0004518">
    <property type="term" value="F:nuclease activity"/>
    <property type="evidence" value="ECO:0007669"/>
    <property type="project" value="UniProtKB-KW"/>
</dbReference>
<dbReference type="SMART" id="SM00732">
    <property type="entry name" value="YqgFc"/>
    <property type="match status" value="1"/>
</dbReference>
<dbReference type="SUPFAM" id="SSF53098">
    <property type="entry name" value="Ribonuclease H-like"/>
    <property type="match status" value="1"/>
</dbReference>
<dbReference type="GeneID" id="74431707"/>